<evidence type="ECO:0000259" key="5">
    <source>
        <dbReference type="PROSITE" id="PS51461"/>
    </source>
</evidence>
<evidence type="ECO:0000313" key="7">
    <source>
        <dbReference type="Proteomes" id="UP000314294"/>
    </source>
</evidence>
<dbReference type="PROSITE" id="PS51461">
    <property type="entry name" value="NC1_FIB"/>
    <property type="match status" value="1"/>
</dbReference>
<feature type="domain" description="Fibrillar collagen NC1" evidence="5">
    <location>
        <begin position="31"/>
        <end position="245"/>
    </location>
</feature>
<organism evidence="6 7">
    <name type="scientific">Liparis tanakae</name>
    <name type="common">Tanaka's snailfish</name>
    <dbReference type="NCBI Taxonomy" id="230148"/>
    <lineage>
        <taxon>Eukaryota</taxon>
        <taxon>Metazoa</taxon>
        <taxon>Chordata</taxon>
        <taxon>Craniata</taxon>
        <taxon>Vertebrata</taxon>
        <taxon>Euteleostomi</taxon>
        <taxon>Actinopterygii</taxon>
        <taxon>Neopterygii</taxon>
        <taxon>Teleostei</taxon>
        <taxon>Neoteleostei</taxon>
        <taxon>Acanthomorphata</taxon>
        <taxon>Eupercaria</taxon>
        <taxon>Perciformes</taxon>
        <taxon>Cottioidei</taxon>
        <taxon>Cottales</taxon>
        <taxon>Liparidae</taxon>
        <taxon>Liparis</taxon>
    </lineage>
</organism>
<dbReference type="GO" id="GO:0005576">
    <property type="term" value="C:extracellular region"/>
    <property type="evidence" value="ECO:0007669"/>
    <property type="project" value="UniProtKB-SubCell"/>
</dbReference>
<name>A0A4Z2FLA6_9TELE</name>
<protein>
    <submittedName>
        <fullName evidence="6">Collagen alpha-1(V) chain</fullName>
    </submittedName>
</protein>
<evidence type="ECO:0000256" key="2">
    <source>
        <dbReference type="ARBA" id="ARBA00022525"/>
    </source>
</evidence>
<dbReference type="OrthoDB" id="8939548at2759"/>
<comment type="subcellular location">
    <subcellularLocation>
        <location evidence="1">Secreted</location>
    </subcellularLocation>
</comment>
<dbReference type="SMART" id="SM00038">
    <property type="entry name" value="COLFI"/>
    <property type="match status" value="1"/>
</dbReference>
<keyword evidence="2" id="KW-0964">Secreted</keyword>
<feature type="region of interest" description="Disordered" evidence="4">
    <location>
        <begin position="265"/>
        <end position="291"/>
    </location>
</feature>
<feature type="compositionally biased region" description="Low complexity" evidence="4">
    <location>
        <begin position="265"/>
        <end position="278"/>
    </location>
</feature>
<accession>A0A4Z2FLA6</accession>
<evidence type="ECO:0000256" key="4">
    <source>
        <dbReference type="SAM" id="MobiDB-lite"/>
    </source>
</evidence>
<dbReference type="Gene3D" id="2.60.120.1000">
    <property type="match status" value="1"/>
</dbReference>
<dbReference type="GO" id="GO:0005581">
    <property type="term" value="C:collagen trimer"/>
    <property type="evidence" value="ECO:0007669"/>
    <property type="project" value="UniProtKB-KW"/>
</dbReference>
<sequence length="291" mass="31339">MYTELSARGKGTTPAGLCGAFVVAEETPARGQRAPWTALCTFQCRTCESLIGIILPRPMRTTETRDVSFYWLRRSTYPGCSTLEYPGRPGSDTGTTLVQAKPESRGIPAQLSPSVASSAHISYSGTDDIPVHVVQLTFLQLLSATAHQTFTYHCLNSAGWLHAAARSHQHALRFKGADGEELTHENTPYISALYDGCQTRSGQERTVLEFDAPLSNTLPIVDVAVPDFGKGNQKFGFQTVVLSSWRLCGSAQHAADTRTVFSIHSRGGSSHSSAATAAVHDPKVSNSPRGT</sequence>
<evidence type="ECO:0000256" key="1">
    <source>
        <dbReference type="ARBA" id="ARBA00004613"/>
    </source>
</evidence>
<evidence type="ECO:0000313" key="6">
    <source>
        <dbReference type="EMBL" id="TNN41680.1"/>
    </source>
</evidence>
<gene>
    <name evidence="6" type="primary">COL5A1_3</name>
    <name evidence="6" type="ORF">EYF80_048152</name>
</gene>
<keyword evidence="7" id="KW-1185">Reference proteome</keyword>
<dbReference type="EMBL" id="SRLO01001088">
    <property type="protein sequence ID" value="TNN41680.1"/>
    <property type="molecule type" value="Genomic_DNA"/>
</dbReference>
<comment type="caution">
    <text evidence="6">The sequence shown here is derived from an EMBL/GenBank/DDBJ whole genome shotgun (WGS) entry which is preliminary data.</text>
</comment>
<dbReference type="AlphaFoldDB" id="A0A4Z2FLA6"/>
<reference evidence="6 7" key="1">
    <citation type="submission" date="2019-03" db="EMBL/GenBank/DDBJ databases">
        <title>First draft genome of Liparis tanakae, snailfish: a comprehensive survey of snailfish specific genes.</title>
        <authorList>
            <person name="Kim W."/>
            <person name="Song I."/>
            <person name="Jeong J.-H."/>
            <person name="Kim D."/>
            <person name="Kim S."/>
            <person name="Ryu S."/>
            <person name="Song J.Y."/>
            <person name="Lee S.K."/>
        </authorList>
    </citation>
    <scope>NUCLEOTIDE SEQUENCE [LARGE SCALE GENOMIC DNA]</scope>
    <source>
        <tissue evidence="6">Muscle</tissue>
    </source>
</reference>
<dbReference type="Pfam" id="PF01410">
    <property type="entry name" value="COLFI"/>
    <property type="match status" value="1"/>
</dbReference>
<evidence type="ECO:0000256" key="3">
    <source>
        <dbReference type="ARBA" id="ARBA00023119"/>
    </source>
</evidence>
<keyword evidence="3 6" id="KW-0176">Collagen</keyword>
<dbReference type="InterPro" id="IPR000885">
    <property type="entry name" value="Fib_collagen_C"/>
</dbReference>
<dbReference type="GO" id="GO:0005201">
    <property type="term" value="F:extracellular matrix structural constituent"/>
    <property type="evidence" value="ECO:0007669"/>
    <property type="project" value="InterPro"/>
</dbReference>
<proteinExistence type="predicted"/>
<dbReference type="Proteomes" id="UP000314294">
    <property type="component" value="Unassembled WGS sequence"/>
</dbReference>